<dbReference type="Pfam" id="PF04932">
    <property type="entry name" value="Wzy_C"/>
    <property type="match status" value="1"/>
</dbReference>
<accession>A0A3Q9QVZ6</accession>
<evidence type="ECO:0000256" key="5">
    <source>
        <dbReference type="SAM" id="Phobius"/>
    </source>
</evidence>
<evidence type="ECO:0000313" key="8">
    <source>
        <dbReference type="Proteomes" id="UP000282892"/>
    </source>
</evidence>
<keyword evidence="2 5" id="KW-0812">Transmembrane</keyword>
<dbReference type="OrthoDB" id="1762823at2"/>
<feature type="transmembrane region" description="Helical" evidence="5">
    <location>
        <begin position="69"/>
        <end position="92"/>
    </location>
</feature>
<reference evidence="7 8" key="1">
    <citation type="submission" date="2017-07" db="EMBL/GenBank/DDBJ databases">
        <title>The complete genome sequence of Bacillus mesonae strain H20-5, an efficient strain improving plant abiotic stress resistance.</title>
        <authorList>
            <person name="Kim S.Y."/>
            <person name="Song H."/>
            <person name="Sang M.K."/>
            <person name="Weon H.-Y."/>
            <person name="Song J."/>
        </authorList>
    </citation>
    <scope>NUCLEOTIDE SEQUENCE [LARGE SCALE GENOMIC DNA]</scope>
    <source>
        <strain evidence="7 8">H20-5</strain>
    </source>
</reference>
<name>A0A3Q9QVZ6_9BACI</name>
<feature type="transmembrane region" description="Helical" evidence="5">
    <location>
        <begin position="354"/>
        <end position="378"/>
    </location>
</feature>
<dbReference type="Proteomes" id="UP000282892">
    <property type="component" value="Chromosome"/>
</dbReference>
<dbReference type="STRING" id="1193713.GCA_001636315_01049"/>
<evidence type="ECO:0000313" key="7">
    <source>
        <dbReference type="EMBL" id="AZU63518.1"/>
    </source>
</evidence>
<feature type="transmembrane region" description="Helical" evidence="5">
    <location>
        <begin position="104"/>
        <end position="122"/>
    </location>
</feature>
<dbReference type="InterPro" id="IPR051533">
    <property type="entry name" value="WaaL-like"/>
</dbReference>
<feature type="transmembrane region" description="Helical" evidence="5">
    <location>
        <begin position="129"/>
        <end position="147"/>
    </location>
</feature>
<feature type="transmembrane region" description="Helical" evidence="5">
    <location>
        <begin position="202"/>
        <end position="217"/>
    </location>
</feature>
<feature type="transmembrane region" description="Helical" evidence="5">
    <location>
        <begin position="177"/>
        <end position="195"/>
    </location>
</feature>
<feature type="transmembrane region" description="Helical" evidence="5">
    <location>
        <begin position="12"/>
        <end position="28"/>
    </location>
</feature>
<organism evidence="7 8">
    <name type="scientific">Neobacillus mesonae</name>
    <dbReference type="NCBI Taxonomy" id="1193713"/>
    <lineage>
        <taxon>Bacteria</taxon>
        <taxon>Bacillati</taxon>
        <taxon>Bacillota</taxon>
        <taxon>Bacilli</taxon>
        <taxon>Bacillales</taxon>
        <taxon>Bacillaceae</taxon>
        <taxon>Neobacillus</taxon>
    </lineage>
</organism>
<dbReference type="KEGG" id="nmk:CHR53_20840"/>
<gene>
    <name evidence="7" type="ORF">CHR53_20840</name>
</gene>
<evidence type="ECO:0000256" key="2">
    <source>
        <dbReference type="ARBA" id="ARBA00022692"/>
    </source>
</evidence>
<evidence type="ECO:0000259" key="6">
    <source>
        <dbReference type="Pfam" id="PF04932"/>
    </source>
</evidence>
<feature type="domain" description="O-antigen ligase-related" evidence="6">
    <location>
        <begin position="207"/>
        <end position="367"/>
    </location>
</feature>
<dbReference type="InterPro" id="IPR007016">
    <property type="entry name" value="O-antigen_ligase-rel_domated"/>
</dbReference>
<keyword evidence="8" id="KW-1185">Reference proteome</keyword>
<sequence length="450" mass="51657">MSKEVGIKEYKIMYWFIVLFPLLIYPWGIDPYYTTTKANYLYLFVLGYWLFIFFRKKQRTLIPEKGEKTPFALLIIFLCLIEISTAFSNYTYTSVHGTIDRKEGLITFFSYCSMFLFSYRLLDIRKVTKLISGAAIVSAIVSIYAILQHYSLDFLPRNSAMRNYSGTYTFFDNPNFFGSYLVLSFLISLTVYLTVNKKNVNIFYFLTLCLTFIALLFSNTRSAYLGIFCGTVFLTVFVVYKRKHLWKRWSLLAVSLLLIAVIINFSEKGHYFNRASTILSESYQVVTNQSTGYEGSSRLFIWKKSLPLVKDFFWIGSGPDTFEFIFPATPEERQIYLGDANIIVDKAHNEYLQIAVTLGTPALLVYLLFVFSILSKAFQAVKRAADKEKVILLGLISVVIGYLIQAFFNISTVPVAPIFWALLGITLAKSESLLRKNTLPFTHIEKSISA</sequence>
<dbReference type="EMBL" id="CP022572">
    <property type="protein sequence ID" value="AZU63518.1"/>
    <property type="molecule type" value="Genomic_DNA"/>
</dbReference>
<feature type="transmembrane region" description="Helical" evidence="5">
    <location>
        <begin position="249"/>
        <end position="266"/>
    </location>
</feature>
<keyword evidence="4 5" id="KW-0472">Membrane</keyword>
<evidence type="ECO:0000256" key="4">
    <source>
        <dbReference type="ARBA" id="ARBA00023136"/>
    </source>
</evidence>
<feature type="transmembrane region" description="Helical" evidence="5">
    <location>
        <begin position="40"/>
        <end position="57"/>
    </location>
</feature>
<evidence type="ECO:0000256" key="1">
    <source>
        <dbReference type="ARBA" id="ARBA00004141"/>
    </source>
</evidence>
<feature type="transmembrane region" description="Helical" evidence="5">
    <location>
        <begin position="390"/>
        <end position="408"/>
    </location>
</feature>
<evidence type="ECO:0000256" key="3">
    <source>
        <dbReference type="ARBA" id="ARBA00022989"/>
    </source>
</evidence>
<dbReference type="PANTHER" id="PTHR37422:SF13">
    <property type="entry name" value="LIPOPOLYSACCHARIDE BIOSYNTHESIS PROTEIN PA4999-RELATED"/>
    <property type="match status" value="1"/>
</dbReference>
<feature type="transmembrane region" description="Helical" evidence="5">
    <location>
        <begin position="223"/>
        <end position="240"/>
    </location>
</feature>
<dbReference type="PANTHER" id="PTHR37422">
    <property type="entry name" value="TEICHURONIC ACID BIOSYNTHESIS PROTEIN TUAE"/>
    <property type="match status" value="1"/>
</dbReference>
<dbReference type="GO" id="GO:0016020">
    <property type="term" value="C:membrane"/>
    <property type="evidence" value="ECO:0007669"/>
    <property type="project" value="UniProtKB-SubCell"/>
</dbReference>
<protein>
    <recommendedName>
        <fullName evidence="6">O-antigen ligase-related domain-containing protein</fullName>
    </recommendedName>
</protein>
<dbReference type="AlphaFoldDB" id="A0A3Q9QVZ6"/>
<comment type="subcellular location">
    <subcellularLocation>
        <location evidence="1">Membrane</location>
        <topology evidence="1">Multi-pass membrane protein</topology>
    </subcellularLocation>
</comment>
<proteinExistence type="predicted"/>
<keyword evidence="3 5" id="KW-1133">Transmembrane helix</keyword>